<dbReference type="eggNOG" id="COG0763">
    <property type="taxonomic scope" value="Bacteria"/>
</dbReference>
<dbReference type="RefSeq" id="WP_013184578.1">
    <property type="nucleotide sequence ID" value="NC_014228.1"/>
</dbReference>
<dbReference type="AlphaFoldDB" id="D3VI94"/>
<name>D3VI94_XENNA</name>
<dbReference type="EMBL" id="FN667742">
    <property type="protein sequence ID" value="CBJ90734.1"/>
    <property type="molecule type" value="Genomic_DNA"/>
</dbReference>
<accession>D3VI94</accession>
<sequence>MWHVIYYIFLLCGYAWASENEIPKHLQEYIDNAEHCLHFAEEWDSDLPDEQKKEIKEGVDQYCTKVQELRSKLKKKYKDDIKKIEIINNYDI</sequence>
<evidence type="ECO:0000313" key="1">
    <source>
        <dbReference type="EMBL" id="CBJ90734.1"/>
    </source>
</evidence>
<reference evidence="1 2" key="1">
    <citation type="journal article" date="2011" name="PLoS ONE">
        <title>The entomopathogenic bacterial endosymbionts xenorhabdus and photorhabdus: convergent lifestyles from divergent genomes.</title>
        <authorList>
            <person name="Chaston J.M."/>
            <person name="Suen G."/>
            <person name="Tucker S.L."/>
            <person name="Andersen A.W."/>
            <person name="Bhasin A."/>
            <person name="Bode E."/>
            <person name="Bode H.B."/>
            <person name="Brachmann A.O."/>
            <person name="Cowles C.E."/>
            <person name="Cowles K.N."/>
            <person name="Darby C."/>
            <person name="de Leon L."/>
            <person name="Drace K."/>
            <person name="Du Z."/>
            <person name="Givaudan A."/>
            <person name="Herbert Tran E.E."/>
            <person name="Jewell K.A."/>
            <person name="Knack J.J."/>
            <person name="Krasomil-Osterfeld K.C."/>
            <person name="Kukor R."/>
            <person name="Lanois A."/>
            <person name="Latreille P."/>
            <person name="Leimgruber N.K."/>
            <person name="Lipke C.M."/>
            <person name="Liu R."/>
            <person name="Lu X."/>
            <person name="Martens E.C."/>
            <person name="Marri P.R."/>
            <person name="Medigue C."/>
            <person name="Menard M.L."/>
            <person name="Miller N.M."/>
            <person name="Morales-Soto N."/>
            <person name="Norton S."/>
            <person name="Ogier J.C."/>
            <person name="Orchard S.S."/>
            <person name="Park D."/>
            <person name="Park Y."/>
            <person name="Qurollo B.A."/>
            <person name="Sugar D.R."/>
            <person name="Richards G.R."/>
            <person name="Rouy Z."/>
            <person name="Slominski B."/>
            <person name="Slominski K."/>
            <person name="Snyder H."/>
            <person name="Tjaden B.C."/>
            <person name="van der Hoeven R."/>
            <person name="Welch R.D."/>
            <person name="Wheeler C."/>
            <person name="Xiang B."/>
            <person name="Barbazuk B."/>
            <person name="Gaudriault S."/>
            <person name="Goodner B."/>
            <person name="Slater S.C."/>
            <person name="Forst S."/>
            <person name="Goldman B.S."/>
            <person name="Goodrich-Blair H."/>
        </authorList>
    </citation>
    <scope>NUCLEOTIDE SEQUENCE [LARGE SCALE GENOMIC DNA]</scope>
    <source>
        <strain evidence="2">ATCC 19061 / DSM 3370 / CCUG 14189 / LMG 1036 / NCIMB 9965 / AN6</strain>
    </source>
</reference>
<keyword evidence="2" id="KW-1185">Reference proteome</keyword>
<dbReference type="HOGENOM" id="CLU_161451_0_0_6"/>
<evidence type="ECO:0000313" key="2">
    <source>
        <dbReference type="Proteomes" id="UP000008075"/>
    </source>
</evidence>
<organism evidence="1 2">
    <name type="scientific">Xenorhabdus nematophila (strain ATCC 19061 / DSM 3370 / CCUG 14189 / LMG 1036 / NCIMB 9965 / AN6)</name>
    <dbReference type="NCBI Taxonomy" id="406817"/>
    <lineage>
        <taxon>Bacteria</taxon>
        <taxon>Pseudomonadati</taxon>
        <taxon>Pseudomonadota</taxon>
        <taxon>Gammaproteobacteria</taxon>
        <taxon>Enterobacterales</taxon>
        <taxon>Morganellaceae</taxon>
        <taxon>Xenorhabdus</taxon>
    </lineage>
</organism>
<protein>
    <submittedName>
        <fullName evidence="1">Uncharacterized protein</fullName>
    </submittedName>
</protein>
<proteinExistence type="predicted"/>
<dbReference type="KEGG" id="xne:XNC1_2680"/>
<dbReference type="GeneID" id="24904032"/>
<gene>
    <name evidence="1" type="ordered locus">XNC1_2680</name>
</gene>
<dbReference type="Proteomes" id="UP000008075">
    <property type="component" value="Chromosome"/>
</dbReference>